<dbReference type="Pfam" id="PF20382">
    <property type="entry name" value="DUF6677"/>
    <property type="match status" value="1"/>
</dbReference>
<dbReference type="HOGENOM" id="CLU_140940_0_0_0"/>
<proteinExistence type="predicted"/>
<keyword evidence="4" id="KW-1185">Reference proteome</keyword>
<keyword evidence="1" id="KW-1133">Transmembrane helix</keyword>
<dbReference type="eggNOG" id="ENOG5033KJ1">
    <property type="taxonomic scope" value="Bacteria"/>
</dbReference>
<feature type="transmembrane region" description="Helical" evidence="1">
    <location>
        <begin position="132"/>
        <end position="152"/>
    </location>
</feature>
<protein>
    <recommendedName>
        <fullName evidence="2">DUF6677 domain-containing protein</fullName>
    </recommendedName>
</protein>
<dbReference type="EMBL" id="CP003130">
    <property type="protein sequence ID" value="AEU35022.1"/>
    <property type="molecule type" value="Genomic_DNA"/>
</dbReference>
<gene>
    <name evidence="3" type="ordered locus">AciX8_0672</name>
</gene>
<accession>G8NR37</accession>
<reference evidence="3 4" key="1">
    <citation type="submission" date="2011-11" db="EMBL/GenBank/DDBJ databases">
        <title>Complete sequence of Granulicella mallensis MP5ACTX8.</title>
        <authorList>
            <consortium name="US DOE Joint Genome Institute"/>
            <person name="Lucas S."/>
            <person name="Copeland A."/>
            <person name="Lapidus A."/>
            <person name="Cheng J.-F."/>
            <person name="Goodwin L."/>
            <person name="Pitluck S."/>
            <person name="Peters L."/>
            <person name="Lu M."/>
            <person name="Detter J.C."/>
            <person name="Han C."/>
            <person name="Tapia R."/>
            <person name="Land M."/>
            <person name="Hauser L."/>
            <person name="Kyrpides N."/>
            <person name="Ivanova N."/>
            <person name="Mikhailova N."/>
            <person name="Pagani I."/>
            <person name="Rawat S."/>
            <person name="Mannisto M."/>
            <person name="Haggblom M."/>
            <person name="Woyke T."/>
        </authorList>
    </citation>
    <scope>NUCLEOTIDE SEQUENCE [LARGE SCALE GENOMIC DNA]</scope>
    <source>
        <strain evidence="4">ATCC BAA-1857 / DSM 23137 / MP5ACTX8</strain>
    </source>
</reference>
<keyword evidence="1" id="KW-0812">Transmembrane</keyword>
<evidence type="ECO:0000313" key="4">
    <source>
        <dbReference type="Proteomes" id="UP000007113"/>
    </source>
</evidence>
<dbReference type="InterPro" id="IPR046499">
    <property type="entry name" value="DUF6677"/>
</dbReference>
<dbReference type="Proteomes" id="UP000007113">
    <property type="component" value="Chromosome"/>
</dbReference>
<keyword evidence="1" id="KW-0472">Membrane</keyword>
<evidence type="ECO:0000256" key="1">
    <source>
        <dbReference type="SAM" id="Phobius"/>
    </source>
</evidence>
<dbReference type="AlphaFoldDB" id="G8NR37"/>
<feature type="transmembrane region" description="Helical" evidence="1">
    <location>
        <begin position="93"/>
        <end position="112"/>
    </location>
</feature>
<name>G8NR37_GRAMM</name>
<feature type="transmembrane region" description="Helical" evidence="1">
    <location>
        <begin position="64"/>
        <end position="81"/>
    </location>
</feature>
<dbReference type="STRING" id="682795.AciX8_0672"/>
<dbReference type="KEGG" id="gma:AciX8_0672"/>
<evidence type="ECO:0000259" key="2">
    <source>
        <dbReference type="Pfam" id="PF20382"/>
    </source>
</evidence>
<feature type="domain" description="DUF6677" evidence="2">
    <location>
        <begin position="42"/>
        <end position="156"/>
    </location>
</feature>
<organism evidence="3 4">
    <name type="scientific">Granulicella mallensis (strain ATCC BAA-1857 / DSM 23137 / MP5ACTX8)</name>
    <dbReference type="NCBI Taxonomy" id="682795"/>
    <lineage>
        <taxon>Bacteria</taxon>
        <taxon>Pseudomonadati</taxon>
        <taxon>Acidobacteriota</taxon>
        <taxon>Terriglobia</taxon>
        <taxon>Terriglobales</taxon>
        <taxon>Acidobacteriaceae</taxon>
        <taxon>Granulicella</taxon>
    </lineage>
</organism>
<feature type="transmembrane region" description="Helical" evidence="1">
    <location>
        <begin position="41"/>
        <end position="58"/>
    </location>
</feature>
<sequence length="158" mass="16873">MKFLETIEFPDSLSLIESTPMATDAQRITQRIPGERSNMPVIALVLGWLVPGAGHAIQGKWMRGLLLFVSILGMYLVGLGLQGKIYVPNTGDILDILGFIGQLGLGLLYMLTRLFGWGASSVTVTLGDYGTKFLVVGGLLNIIAAVDAHSLANGRKAS</sequence>
<evidence type="ECO:0000313" key="3">
    <source>
        <dbReference type="EMBL" id="AEU35022.1"/>
    </source>
</evidence>